<gene>
    <name evidence="3" type="ORF">Thi970DRAFT_01005</name>
</gene>
<keyword evidence="2" id="KW-0812">Transmembrane</keyword>
<dbReference type="EMBL" id="JH603168">
    <property type="protein sequence ID" value="EIC23345.1"/>
    <property type="molecule type" value="Genomic_DNA"/>
</dbReference>
<accession>H8YY19</accession>
<dbReference type="InterPro" id="IPR052534">
    <property type="entry name" value="Extracell_DNA_Util/SecSys_Comp"/>
</dbReference>
<dbReference type="eggNOG" id="COG3166">
    <property type="taxonomic scope" value="Bacteria"/>
</dbReference>
<dbReference type="OrthoDB" id="5296173at2"/>
<keyword evidence="2" id="KW-1133">Transmembrane helix</keyword>
<reference evidence="4" key="1">
    <citation type="submission" date="2011-06" db="EMBL/GenBank/DDBJ databases">
        <authorList>
            <consortium name="US DOE Joint Genome Institute (JGI-PGF)"/>
            <person name="Lucas S."/>
            <person name="Han J."/>
            <person name="Lapidus A."/>
            <person name="Cheng J.-F."/>
            <person name="Goodwin L."/>
            <person name="Pitluck S."/>
            <person name="Peters L."/>
            <person name="Land M.L."/>
            <person name="Hauser L."/>
            <person name="Vogl K."/>
            <person name="Liu Z."/>
            <person name="Overmann J."/>
            <person name="Frigaard N.-U."/>
            <person name="Bryant D.A."/>
            <person name="Woyke T.J."/>
        </authorList>
    </citation>
    <scope>NUCLEOTIDE SEQUENCE [LARGE SCALE GENOMIC DNA]</scope>
    <source>
        <strain evidence="4">970</strain>
    </source>
</reference>
<protein>
    <submittedName>
        <fullName evidence="3">Tfp pilus assembly protein PilN</fullName>
    </submittedName>
</protein>
<keyword evidence="2" id="KW-0472">Membrane</keyword>
<dbReference type="PANTHER" id="PTHR40278:SF2">
    <property type="entry name" value="TYPE IV PILUS INNER MEMBRANE COMPONENT PILN"/>
    <property type="match status" value="1"/>
</dbReference>
<dbReference type="RefSeq" id="WP_009147429.1">
    <property type="nucleotide sequence ID" value="NZ_CP121471.1"/>
</dbReference>
<evidence type="ECO:0000256" key="2">
    <source>
        <dbReference type="SAM" id="Phobius"/>
    </source>
</evidence>
<dbReference type="GO" id="GO:0043683">
    <property type="term" value="P:type IV pilus assembly"/>
    <property type="evidence" value="ECO:0007669"/>
    <property type="project" value="TreeGrafter"/>
</dbReference>
<dbReference type="InterPro" id="IPR007813">
    <property type="entry name" value="PilN"/>
</dbReference>
<keyword evidence="1" id="KW-0175">Coiled coil</keyword>
<name>H8YY19_9GAMM</name>
<evidence type="ECO:0000313" key="3">
    <source>
        <dbReference type="EMBL" id="EIC23345.1"/>
    </source>
</evidence>
<feature type="transmembrane region" description="Helical" evidence="2">
    <location>
        <begin position="21"/>
        <end position="43"/>
    </location>
</feature>
<sequence length="188" mass="21598">MARINLLPWREARRQRRQRDFISAVIAAVVVTLLAGIAVQMQYSHMIENQNRRNDFLTAEIRKLDEIIKEIERLDAMKQDLLARMNIIQKLQESRPEIVRLFDEMVRVMPEGVFLVDLKQDGSTVTISGRAQSNARVSALMRNIEDSDWIGSPQLLLIENKDQTGTGLSHFRLSFKQQRKKPDAAEAG</sequence>
<organism evidence="3 4">
    <name type="scientific">Thiorhodovibrio frisius</name>
    <dbReference type="NCBI Taxonomy" id="631362"/>
    <lineage>
        <taxon>Bacteria</taxon>
        <taxon>Pseudomonadati</taxon>
        <taxon>Pseudomonadota</taxon>
        <taxon>Gammaproteobacteria</taxon>
        <taxon>Chromatiales</taxon>
        <taxon>Chromatiaceae</taxon>
        <taxon>Thiorhodovibrio</taxon>
    </lineage>
</organism>
<dbReference type="PANTHER" id="PTHR40278">
    <property type="entry name" value="DNA UTILIZATION PROTEIN HOFN"/>
    <property type="match status" value="1"/>
</dbReference>
<dbReference type="GO" id="GO:0043107">
    <property type="term" value="P:type IV pilus-dependent motility"/>
    <property type="evidence" value="ECO:0007669"/>
    <property type="project" value="TreeGrafter"/>
</dbReference>
<dbReference type="Pfam" id="PF05137">
    <property type="entry name" value="PilN"/>
    <property type="match status" value="1"/>
</dbReference>
<evidence type="ECO:0000256" key="1">
    <source>
        <dbReference type="SAM" id="Coils"/>
    </source>
</evidence>
<dbReference type="Proteomes" id="UP000002964">
    <property type="component" value="Unassembled WGS sequence"/>
</dbReference>
<dbReference type="HOGENOM" id="CLU_081304_1_2_6"/>
<keyword evidence="4" id="KW-1185">Reference proteome</keyword>
<proteinExistence type="predicted"/>
<evidence type="ECO:0000313" key="4">
    <source>
        <dbReference type="Proteomes" id="UP000002964"/>
    </source>
</evidence>
<dbReference type="AlphaFoldDB" id="H8YY19"/>
<dbReference type="STRING" id="631362.Thi970DRAFT_01005"/>
<reference evidence="3 4" key="2">
    <citation type="submission" date="2011-11" db="EMBL/GenBank/DDBJ databases">
        <authorList>
            <consortium name="US DOE Joint Genome Institute"/>
            <person name="Lucas S."/>
            <person name="Han J."/>
            <person name="Lapidus A."/>
            <person name="Cheng J.-F."/>
            <person name="Goodwin L."/>
            <person name="Pitluck S."/>
            <person name="Peters L."/>
            <person name="Ovchinnikova G."/>
            <person name="Zhang X."/>
            <person name="Detter J.C."/>
            <person name="Han C."/>
            <person name="Tapia R."/>
            <person name="Land M."/>
            <person name="Hauser L."/>
            <person name="Kyrpides N."/>
            <person name="Ivanova N."/>
            <person name="Pagani I."/>
            <person name="Vogl K."/>
            <person name="Liu Z."/>
            <person name="Overmann J."/>
            <person name="Frigaard N.-U."/>
            <person name="Bryant D."/>
            <person name="Woyke T."/>
        </authorList>
    </citation>
    <scope>NUCLEOTIDE SEQUENCE [LARGE SCALE GENOMIC DNA]</scope>
    <source>
        <strain evidence="3 4">970</strain>
    </source>
</reference>
<feature type="coiled-coil region" evidence="1">
    <location>
        <begin position="47"/>
        <end position="84"/>
    </location>
</feature>